<evidence type="ECO:0000256" key="5">
    <source>
        <dbReference type="ARBA" id="ARBA00023187"/>
    </source>
</evidence>
<comment type="caution">
    <text evidence="13">The sequence shown here is derived from an EMBL/GenBank/DDBJ whole genome shotgun (WGS) entry which is preliminary data.</text>
</comment>
<dbReference type="Pfam" id="PF00076">
    <property type="entry name" value="RRM_1"/>
    <property type="match status" value="3"/>
</dbReference>
<dbReference type="AlphaFoldDB" id="A0A9P6ZRE8"/>
<keyword evidence="5" id="KW-0508">mRNA splicing</keyword>
<organism evidence="13 14">
    <name type="scientific">Suillus placidus</name>
    <dbReference type="NCBI Taxonomy" id="48579"/>
    <lineage>
        <taxon>Eukaryota</taxon>
        <taxon>Fungi</taxon>
        <taxon>Dikarya</taxon>
        <taxon>Basidiomycota</taxon>
        <taxon>Agaricomycotina</taxon>
        <taxon>Agaricomycetes</taxon>
        <taxon>Agaricomycetidae</taxon>
        <taxon>Boletales</taxon>
        <taxon>Suillineae</taxon>
        <taxon>Suillaceae</taxon>
        <taxon>Suillus</taxon>
    </lineage>
</organism>
<dbReference type="InterPro" id="IPR034397">
    <property type="entry name" value="Prp24_RRM1"/>
</dbReference>
<sequence length="1042" mass="116183">MDESVALDALADTLTRLSTNSYSVDLHVQHIRLAKSMEDEDQLLVALEMATNYMATPDDIWLPLIDAKTAASDINTPEGALEVLDVYSKAESDYMFFSILQKHLDFLADRHEYFSGLEVEPDNLGVLFSDDWTREAMSIVVSKGTGDISQSHVLWDQYYYWELDILEKASTDEKPLSVSVIEKILLARLQQPHANHQDTYQSYSSFTTAYKPASEYESLLISASKLRSRAIKAYEKREASEIALAAAGHSLDAYATYIAAEQRRRDPDYFILCGLYERGLVEASRRQFSGELGAERAIQMFWVGYIDLVKTQGKSAEFWRRATRSAPGSGEVWARYIRFLEREQESEVSTDEMNAGKNEDIEAAYTRAFSTTLFTRGRKSDPEIDADQIVPLVLARAGAEKRAVEAGRADGDGLATFIKVVEDGIAMVRQASSSGDPRFRLEKFLSEFYLSLADVPDAAVQLWASTAAHYRSSWAAWVAYTDVLIRTDHHDLARKTFQDMSTKNLDYPEALWDAWHNFEHAHGSLSSLEEAINKITQARAQLETRRAREAEKAYAAAAAQYAEQQAASLPAVSVPATGATQGSAPVVSEAMDVDFSAPADTKGKRKAEEEPPVAETSGGKKPRLETPTVSLKRDRENCTVFVADLPSEATEADLKALFKDCGDIRDIKFTRMPETLVATVEFYDRDSVPAALTKDKKRIHETEISVHLAWRSTLYVTNFPEKFDDTSIRDLFGQYGLIFDVRWPSKKFKATRRFCYLQYTSPSSAERALELHGRELEPDRAISVLISNPERKKERSDADANERELYVAGLSKFATKEDLRKVFETYGPIKEIRIAEDKSGQLKGFAFIDFESETDARAALAANNYELKNRRIAVTFTDSRVRAKNKEGTAETGLGRRADARNRSVRVRNIPSGTQEGLLHQLLEKYSLVKRTEIFAALNEAVVELENPAEAGKLLLRAEPIILGENVLQFSEEQAGPSRGQPTALPPATGGMFVPRAAGSRPRAGLGRARKPGLGATQAPSSSNAQPPEQKKGQDDFRKMLG</sequence>
<keyword evidence="3" id="KW-0677">Repeat</keyword>
<dbReference type="EMBL" id="JABBWD010000038">
    <property type="protein sequence ID" value="KAG1774860.1"/>
    <property type="molecule type" value="Genomic_DNA"/>
</dbReference>
<protein>
    <recommendedName>
        <fullName evidence="8">U4/U6 snRNA-associated-splicing factor PRP24</fullName>
    </recommendedName>
</protein>
<feature type="domain" description="RRM" evidence="12">
    <location>
        <begin position="638"/>
        <end position="711"/>
    </location>
</feature>
<dbReference type="GO" id="GO:0006397">
    <property type="term" value="P:mRNA processing"/>
    <property type="evidence" value="ECO:0007669"/>
    <property type="project" value="UniProtKB-KW"/>
</dbReference>
<evidence type="ECO:0000313" key="13">
    <source>
        <dbReference type="EMBL" id="KAG1774860.1"/>
    </source>
</evidence>
<evidence type="ECO:0000256" key="2">
    <source>
        <dbReference type="ARBA" id="ARBA00022664"/>
    </source>
</evidence>
<evidence type="ECO:0000256" key="6">
    <source>
        <dbReference type="ARBA" id="ARBA00023242"/>
    </source>
</evidence>
<dbReference type="GO" id="GO:0003723">
    <property type="term" value="F:RNA binding"/>
    <property type="evidence" value="ECO:0007669"/>
    <property type="project" value="UniProtKB-UniRule"/>
</dbReference>
<keyword evidence="4 9" id="KW-0694">RNA-binding</keyword>
<dbReference type="InterPro" id="IPR035979">
    <property type="entry name" value="RBD_domain_sf"/>
</dbReference>
<evidence type="ECO:0000256" key="8">
    <source>
        <dbReference type="ARBA" id="ARBA00093627"/>
    </source>
</evidence>
<dbReference type="InterPro" id="IPR000504">
    <property type="entry name" value="RRM_dom"/>
</dbReference>
<dbReference type="SUPFAM" id="SSF54928">
    <property type="entry name" value="RNA-binding domain, RBD"/>
    <property type="match status" value="3"/>
</dbReference>
<gene>
    <name evidence="13" type="ORF">EV702DRAFT_1121504</name>
</gene>
<comment type="function">
    <text evidence="7">Functions as a recycling factor of the spliceosome, a machinery that forms on each precursor-messenger RNA (pre-mRNA) and catalyzes the removal of introns. Chaperones the re-annealing of U4 and U6 snRNAs (small nuclear RNAs) released from previous rounds of splicing, an initial step in reforming the U4/U6-U5 tri-snRNP (small nuclear ribonucleoprotein) that can reassemble into another spliceosome complex; this step involves binding U6 and facilitating the unwinding of the U6 internal stem loop, followed by base-pairing of U6 to U4.</text>
</comment>
<evidence type="ECO:0000313" key="14">
    <source>
        <dbReference type="Proteomes" id="UP000714275"/>
    </source>
</evidence>
<dbReference type="Proteomes" id="UP000714275">
    <property type="component" value="Unassembled WGS sequence"/>
</dbReference>
<feature type="domain" description="RRM" evidence="12">
    <location>
        <begin position="712"/>
        <end position="789"/>
    </location>
</feature>
<dbReference type="CDD" id="cd00590">
    <property type="entry name" value="RRM_SF"/>
    <property type="match status" value="1"/>
</dbReference>
<dbReference type="Gene3D" id="1.25.40.10">
    <property type="entry name" value="Tetratricopeptide repeat domain"/>
    <property type="match status" value="2"/>
</dbReference>
<comment type="subcellular location">
    <subcellularLocation>
        <location evidence="1">Nucleus</location>
    </subcellularLocation>
</comment>
<evidence type="ECO:0000256" key="4">
    <source>
        <dbReference type="ARBA" id="ARBA00022884"/>
    </source>
</evidence>
<keyword evidence="6" id="KW-0539">Nucleus</keyword>
<feature type="compositionally biased region" description="Polar residues" evidence="11">
    <location>
        <begin position="1018"/>
        <end position="1027"/>
    </location>
</feature>
<dbReference type="InterPro" id="IPR034398">
    <property type="entry name" value="Prp24_RRM2"/>
</dbReference>
<feature type="region of interest" description="Disordered" evidence="11">
    <location>
        <begin position="596"/>
        <end position="627"/>
    </location>
</feature>
<accession>A0A9P6ZRE8</accession>
<name>A0A9P6ZRE8_9AGAM</name>
<dbReference type="GO" id="GO:0008380">
    <property type="term" value="P:RNA splicing"/>
    <property type="evidence" value="ECO:0007669"/>
    <property type="project" value="UniProtKB-KW"/>
</dbReference>
<reference evidence="13" key="1">
    <citation type="journal article" date="2020" name="New Phytol.">
        <title>Comparative genomics reveals dynamic genome evolution in host specialist ectomycorrhizal fungi.</title>
        <authorList>
            <person name="Lofgren L.A."/>
            <person name="Nguyen N.H."/>
            <person name="Vilgalys R."/>
            <person name="Ruytinx J."/>
            <person name="Liao H.L."/>
            <person name="Branco S."/>
            <person name="Kuo A."/>
            <person name="LaButti K."/>
            <person name="Lipzen A."/>
            <person name="Andreopoulos W."/>
            <person name="Pangilinan J."/>
            <person name="Riley R."/>
            <person name="Hundley H."/>
            <person name="Na H."/>
            <person name="Barry K."/>
            <person name="Grigoriev I.V."/>
            <person name="Stajich J.E."/>
            <person name="Kennedy P.G."/>
        </authorList>
    </citation>
    <scope>NUCLEOTIDE SEQUENCE</scope>
    <source>
        <strain evidence="13">DOB743</strain>
    </source>
</reference>
<dbReference type="InterPro" id="IPR012677">
    <property type="entry name" value="Nucleotide-bd_a/b_plait_sf"/>
</dbReference>
<feature type="coiled-coil region" evidence="10">
    <location>
        <begin position="525"/>
        <end position="567"/>
    </location>
</feature>
<dbReference type="FunFam" id="3.30.70.330:FF:000365">
    <property type="entry name" value="U4/U6 snRNA-associated-splicing factor PRP24"/>
    <property type="match status" value="1"/>
</dbReference>
<keyword evidence="14" id="KW-1185">Reference proteome</keyword>
<evidence type="ECO:0000256" key="11">
    <source>
        <dbReference type="SAM" id="MobiDB-lite"/>
    </source>
</evidence>
<dbReference type="GO" id="GO:0005688">
    <property type="term" value="C:U6 snRNP"/>
    <property type="evidence" value="ECO:0007669"/>
    <property type="project" value="UniProtKB-ARBA"/>
</dbReference>
<dbReference type="Gene3D" id="3.30.70.330">
    <property type="match status" value="4"/>
</dbReference>
<dbReference type="CDD" id="cd12297">
    <property type="entry name" value="RRM2_Prp24"/>
    <property type="match status" value="1"/>
</dbReference>
<dbReference type="PANTHER" id="PTHR24012">
    <property type="entry name" value="RNA BINDING PROTEIN"/>
    <property type="match status" value="1"/>
</dbReference>
<dbReference type="InterPro" id="IPR011990">
    <property type="entry name" value="TPR-like_helical_dom_sf"/>
</dbReference>
<feature type="compositionally biased region" description="Basic and acidic residues" evidence="11">
    <location>
        <begin position="1029"/>
        <end position="1042"/>
    </location>
</feature>
<evidence type="ECO:0000256" key="7">
    <source>
        <dbReference type="ARBA" id="ARBA00093374"/>
    </source>
</evidence>
<evidence type="ECO:0000256" key="3">
    <source>
        <dbReference type="ARBA" id="ARBA00022737"/>
    </source>
</evidence>
<evidence type="ECO:0000256" key="1">
    <source>
        <dbReference type="ARBA" id="ARBA00004123"/>
    </source>
</evidence>
<feature type="region of interest" description="Disordered" evidence="11">
    <location>
        <begin position="972"/>
        <end position="1042"/>
    </location>
</feature>
<dbReference type="OrthoDB" id="360390at2759"/>
<evidence type="ECO:0000256" key="9">
    <source>
        <dbReference type="PROSITE-ProRule" id="PRU00176"/>
    </source>
</evidence>
<dbReference type="SMART" id="SM00360">
    <property type="entry name" value="RRM"/>
    <property type="match status" value="4"/>
</dbReference>
<dbReference type="PROSITE" id="PS50102">
    <property type="entry name" value="RRM"/>
    <property type="match status" value="3"/>
</dbReference>
<proteinExistence type="predicted"/>
<keyword evidence="10" id="KW-0175">Coiled coil</keyword>
<evidence type="ECO:0000256" key="10">
    <source>
        <dbReference type="SAM" id="Coils"/>
    </source>
</evidence>
<evidence type="ECO:0000259" key="12">
    <source>
        <dbReference type="PROSITE" id="PS50102"/>
    </source>
</evidence>
<dbReference type="SUPFAM" id="SSF48452">
    <property type="entry name" value="TPR-like"/>
    <property type="match status" value="2"/>
</dbReference>
<dbReference type="CDD" id="cd12296">
    <property type="entry name" value="RRM1_Prp24"/>
    <property type="match status" value="1"/>
</dbReference>
<keyword evidence="2" id="KW-0507">mRNA processing</keyword>
<feature type="domain" description="RRM" evidence="12">
    <location>
        <begin position="803"/>
        <end position="879"/>
    </location>
</feature>